<feature type="region of interest" description="Disordered" evidence="1">
    <location>
        <begin position="104"/>
        <end position="169"/>
    </location>
</feature>
<feature type="compositionally biased region" description="Basic and acidic residues" evidence="1">
    <location>
        <begin position="156"/>
        <end position="169"/>
    </location>
</feature>
<gene>
    <name evidence="2" type="ORF">LCGC14_2108420</name>
</gene>
<feature type="compositionally biased region" description="Basic and acidic residues" evidence="1">
    <location>
        <begin position="128"/>
        <end position="144"/>
    </location>
</feature>
<feature type="compositionally biased region" description="Basic and acidic residues" evidence="1">
    <location>
        <begin position="108"/>
        <end position="120"/>
    </location>
</feature>
<feature type="region of interest" description="Disordered" evidence="1">
    <location>
        <begin position="1"/>
        <end position="25"/>
    </location>
</feature>
<accession>A0A0F9E807</accession>
<proteinExistence type="predicted"/>
<name>A0A0F9E807_9ZZZZ</name>
<dbReference type="EMBL" id="LAZR01026001">
    <property type="protein sequence ID" value="KKL70084.1"/>
    <property type="molecule type" value="Genomic_DNA"/>
</dbReference>
<sequence length="169" mass="19776">MTKNKRPDNFVETRPEGSNPQDYEEFREGTRRVGFVKRPNNSPSCAHCGEERENRPMGVSHDFDNAVVLVHAVCKERYDQAVKEEVVARDLLTRSENLAQAYKQQQKRLKEEQEERDKVSENIIPFTRSERSTPKKKGPFRDEVSVPQRKSLPGILEHRTIEKRKKQEE</sequence>
<reference evidence="2" key="1">
    <citation type="journal article" date="2015" name="Nature">
        <title>Complex archaea that bridge the gap between prokaryotes and eukaryotes.</title>
        <authorList>
            <person name="Spang A."/>
            <person name="Saw J.H."/>
            <person name="Jorgensen S.L."/>
            <person name="Zaremba-Niedzwiedzka K."/>
            <person name="Martijn J."/>
            <person name="Lind A.E."/>
            <person name="van Eijk R."/>
            <person name="Schleper C."/>
            <person name="Guy L."/>
            <person name="Ettema T.J."/>
        </authorList>
    </citation>
    <scope>NUCLEOTIDE SEQUENCE</scope>
</reference>
<feature type="compositionally biased region" description="Basic and acidic residues" evidence="1">
    <location>
        <begin position="1"/>
        <end position="15"/>
    </location>
</feature>
<evidence type="ECO:0000313" key="2">
    <source>
        <dbReference type="EMBL" id="KKL70084.1"/>
    </source>
</evidence>
<dbReference type="AlphaFoldDB" id="A0A0F9E807"/>
<comment type="caution">
    <text evidence="2">The sequence shown here is derived from an EMBL/GenBank/DDBJ whole genome shotgun (WGS) entry which is preliminary data.</text>
</comment>
<organism evidence="2">
    <name type="scientific">marine sediment metagenome</name>
    <dbReference type="NCBI Taxonomy" id="412755"/>
    <lineage>
        <taxon>unclassified sequences</taxon>
        <taxon>metagenomes</taxon>
        <taxon>ecological metagenomes</taxon>
    </lineage>
</organism>
<protein>
    <submittedName>
        <fullName evidence="2">Uncharacterized protein</fullName>
    </submittedName>
</protein>
<evidence type="ECO:0000256" key="1">
    <source>
        <dbReference type="SAM" id="MobiDB-lite"/>
    </source>
</evidence>